<evidence type="ECO:0000256" key="8">
    <source>
        <dbReference type="ARBA" id="ARBA00022723"/>
    </source>
</evidence>
<dbReference type="PROSITE" id="PS50173">
    <property type="entry name" value="UMUC"/>
    <property type="match status" value="1"/>
</dbReference>
<keyword evidence="4 15" id="KW-0963">Cytoplasm</keyword>
<evidence type="ECO:0000256" key="12">
    <source>
        <dbReference type="ARBA" id="ARBA00023125"/>
    </source>
</evidence>
<organism evidence="17 18">
    <name type="scientific">Pseudoramibacter porci</name>
    <dbReference type="NCBI Taxonomy" id="2606631"/>
    <lineage>
        <taxon>Bacteria</taxon>
        <taxon>Bacillati</taxon>
        <taxon>Bacillota</taxon>
        <taxon>Clostridia</taxon>
        <taxon>Eubacteriales</taxon>
        <taxon>Eubacteriaceae</taxon>
        <taxon>Pseudoramibacter</taxon>
    </lineage>
</organism>
<dbReference type="PANTHER" id="PTHR11076">
    <property type="entry name" value="DNA REPAIR POLYMERASE UMUC / TRANSFERASE FAMILY MEMBER"/>
    <property type="match status" value="1"/>
</dbReference>
<dbReference type="GO" id="GO:0003684">
    <property type="term" value="F:damaged DNA binding"/>
    <property type="evidence" value="ECO:0007669"/>
    <property type="project" value="InterPro"/>
</dbReference>
<dbReference type="GO" id="GO:0000287">
    <property type="term" value="F:magnesium ion binding"/>
    <property type="evidence" value="ECO:0007669"/>
    <property type="project" value="UniProtKB-UniRule"/>
</dbReference>
<dbReference type="GO" id="GO:0006281">
    <property type="term" value="P:DNA repair"/>
    <property type="evidence" value="ECO:0007669"/>
    <property type="project" value="UniProtKB-UniRule"/>
</dbReference>
<protein>
    <recommendedName>
        <fullName evidence="15">DNA polymerase IV</fullName>
        <shortName evidence="15">Pol IV</shortName>
        <ecNumber evidence="15">2.7.7.7</ecNumber>
    </recommendedName>
</protein>
<dbReference type="SUPFAM" id="SSF56672">
    <property type="entry name" value="DNA/RNA polymerases"/>
    <property type="match status" value="1"/>
</dbReference>
<keyword evidence="18" id="KW-1185">Reference proteome</keyword>
<evidence type="ECO:0000256" key="9">
    <source>
        <dbReference type="ARBA" id="ARBA00022763"/>
    </source>
</evidence>
<evidence type="ECO:0000256" key="15">
    <source>
        <dbReference type="HAMAP-Rule" id="MF_01113"/>
    </source>
</evidence>
<feature type="active site" evidence="15">
    <location>
        <position position="113"/>
    </location>
</feature>
<dbReference type="RefSeq" id="WP_154575404.1">
    <property type="nucleotide sequence ID" value="NZ_VUMO01000001.1"/>
</dbReference>
<evidence type="ECO:0000313" key="18">
    <source>
        <dbReference type="Proteomes" id="UP000461754"/>
    </source>
</evidence>
<evidence type="ECO:0000256" key="7">
    <source>
        <dbReference type="ARBA" id="ARBA00022705"/>
    </source>
</evidence>
<keyword evidence="8 15" id="KW-0479">Metal-binding</keyword>
<evidence type="ECO:0000256" key="13">
    <source>
        <dbReference type="ARBA" id="ARBA00023204"/>
    </source>
</evidence>
<keyword evidence="5 15" id="KW-0808">Transferase</keyword>
<keyword evidence="10 15" id="KW-0460">Magnesium</keyword>
<dbReference type="Pfam" id="PF11799">
    <property type="entry name" value="IMS_C"/>
    <property type="match status" value="1"/>
</dbReference>
<evidence type="ECO:0000256" key="10">
    <source>
        <dbReference type="ARBA" id="ARBA00022842"/>
    </source>
</evidence>
<feature type="site" description="Substrate discrimination" evidence="15">
    <location>
        <position position="16"/>
    </location>
</feature>
<comment type="function">
    <text evidence="15">Poorly processive, error-prone DNA polymerase involved in untargeted mutagenesis. Copies undamaged DNA at stalled replication forks, which arise in vivo from mismatched or misaligned primer ends. These misaligned primers can be extended by PolIV. Exhibits no 3'-5' exonuclease (proofreading) activity. May be involved in translesional synthesis, in conjunction with the beta clamp from PolIII.</text>
</comment>
<dbReference type="Pfam" id="PF00817">
    <property type="entry name" value="IMS"/>
    <property type="match status" value="1"/>
</dbReference>
<dbReference type="SUPFAM" id="SSF100879">
    <property type="entry name" value="Lesion bypass DNA polymerase (Y-family), little finger domain"/>
    <property type="match status" value="1"/>
</dbReference>
<dbReference type="Pfam" id="PF21999">
    <property type="entry name" value="IMS_HHH_1"/>
    <property type="match status" value="1"/>
</dbReference>
<comment type="cofactor">
    <cofactor evidence="15">
        <name>Mg(2+)</name>
        <dbReference type="ChEBI" id="CHEBI:18420"/>
    </cofactor>
    <text evidence="15">Binds 2 magnesium ions per subunit.</text>
</comment>
<dbReference type="EC" id="2.7.7.7" evidence="15"/>
<keyword evidence="3 15" id="KW-0515">Mutator protein</keyword>
<dbReference type="GO" id="GO:0003887">
    <property type="term" value="F:DNA-directed DNA polymerase activity"/>
    <property type="evidence" value="ECO:0007669"/>
    <property type="project" value="UniProtKB-UniRule"/>
</dbReference>
<dbReference type="InterPro" id="IPR050116">
    <property type="entry name" value="DNA_polymerase-Y"/>
</dbReference>
<dbReference type="InterPro" id="IPR053848">
    <property type="entry name" value="IMS_HHH_1"/>
</dbReference>
<gene>
    <name evidence="15" type="primary">dinB</name>
    <name evidence="17" type="ORF">FYJ52_01010</name>
</gene>
<comment type="caution">
    <text evidence="17">The sequence shown here is derived from an EMBL/GenBank/DDBJ whole genome shotgun (WGS) entry which is preliminary data.</text>
</comment>
<dbReference type="InterPro" id="IPR017961">
    <property type="entry name" value="DNA_pol_Y-fam_little_finger"/>
</dbReference>
<evidence type="ECO:0000259" key="16">
    <source>
        <dbReference type="PROSITE" id="PS50173"/>
    </source>
</evidence>
<dbReference type="Gene3D" id="3.30.1490.100">
    <property type="entry name" value="DNA polymerase, Y-family, little finger domain"/>
    <property type="match status" value="1"/>
</dbReference>
<dbReference type="GO" id="GO:0009432">
    <property type="term" value="P:SOS response"/>
    <property type="evidence" value="ECO:0007669"/>
    <property type="project" value="TreeGrafter"/>
</dbReference>
<feature type="domain" description="UmuC" evidence="16">
    <location>
        <begin position="7"/>
        <end position="193"/>
    </location>
</feature>
<name>A0A7X2T9F7_9FIRM</name>
<dbReference type="Gene3D" id="3.30.70.270">
    <property type="match status" value="1"/>
</dbReference>
<dbReference type="GO" id="GO:0005829">
    <property type="term" value="C:cytosol"/>
    <property type="evidence" value="ECO:0007669"/>
    <property type="project" value="TreeGrafter"/>
</dbReference>
<dbReference type="InterPro" id="IPR022880">
    <property type="entry name" value="DNApol_IV"/>
</dbReference>
<dbReference type="Gene3D" id="3.40.1170.60">
    <property type="match status" value="1"/>
</dbReference>
<keyword evidence="11 15" id="KW-0239">DNA-directed DNA polymerase</keyword>
<comment type="similarity">
    <text evidence="2 15">Belongs to the DNA polymerase type-Y family.</text>
</comment>
<keyword evidence="7 15" id="KW-0235">DNA replication</keyword>
<proteinExistence type="inferred from homology"/>
<keyword evidence="9 15" id="KW-0227">DNA damage</keyword>
<dbReference type="AlphaFoldDB" id="A0A7X2T9F7"/>
<evidence type="ECO:0000256" key="14">
    <source>
        <dbReference type="ARBA" id="ARBA00049244"/>
    </source>
</evidence>
<accession>A0A7X2T9F7</accession>
<dbReference type="InterPro" id="IPR036775">
    <property type="entry name" value="DNA_pol_Y-fam_lit_finger_sf"/>
</dbReference>
<evidence type="ECO:0000256" key="5">
    <source>
        <dbReference type="ARBA" id="ARBA00022679"/>
    </source>
</evidence>
<dbReference type="InterPro" id="IPR001126">
    <property type="entry name" value="UmuC"/>
</dbReference>
<evidence type="ECO:0000256" key="4">
    <source>
        <dbReference type="ARBA" id="ARBA00022490"/>
    </source>
</evidence>
<keyword evidence="13 15" id="KW-0234">DNA repair</keyword>
<feature type="binding site" evidence="15">
    <location>
        <position position="11"/>
    </location>
    <ligand>
        <name>Mg(2+)</name>
        <dbReference type="ChEBI" id="CHEBI:18420"/>
    </ligand>
</feature>
<dbReference type="GO" id="GO:0042276">
    <property type="term" value="P:error-prone translesion synthesis"/>
    <property type="evidence" value="ECO:0007669"/>
    <property type="project" value="TreeGrafter"/>
</dbReference>
<evidence type="ECO:0000256" key="11">
    <source>
        <dbReference type="ARBA" id="ARBA00022932"/>
    </source>
</evidence>
<evidence type="ECO:0000313" key="17">
    <source>
        <dbReference type="EMBL" id="MSS19000.1"/>
    </source>
</evidence>
<dbReference type="InterPro" id="IPR043128">
    <property type="entry name" value="Rev_trsase/Diguanyl_cyclase"/>
</dbReference>
<comment type="catalytic activity">
    <reaction evidence="14 15">
        <text>DNA(n) + a 2'-deoxyribonucleoside 5'-triphosphate = DNA(n+1) + diphosphate</text>
        <dbReference type="Rhea" id="RHEA:22508"/>
        <dbReference type="Rhea" id="RHEA-COMP:17339"/>
        <dbReference type="Rhea" id="RHEA-COMP:17340"/>
        <dbReference type="ChEBI" id="CHEBI:33019"/>
        <dbReference type="ChEBI" id="CHEBI:61560"/>
        <dbReference type="ChEBI" id="CHEBI:173112"/>
        <dbReference type="EC" id="2.7.7.7"/>
    </reaction>
</comment>
<dbReference type="GO" id="GO:0006261">
    <property type="term" value="P:DNA-templated DNA replication"/>
    <property type="evidence" value="ECO:0007669"/>
    <property type="project" value="UniProtKB-UniRule"/>
</dbReference>
<dbReference type="Gene3D" id="1.10.150.20">
    <property type="entry name" value="5' to 3' exonuclease, C-terminal subdomain"/>
    <property type="match status" value="1"/>
</dbReference>
<keyword evidence="6 15" id="KW-0548">Nucleotidyltransferase</keyword>
<comment type="subunit">
    <text evidence="15">Monomer.</text>
</comment>
<keyword evidence="12 15" id="KW-0238">DNA-binding</keyword>
<evidence type="ECO:0000256" key="3">
    <source>
        <dbReference type="ARBA" id="ARBA00022457"/>
    </source>
</evidence>
<evidence type="ECO:0000256" key="2">
    <source>
        <dbReference type="ARBA" id="ARBA00010945"/>
    </source>
</evidence>
<comment type="subcellular location">
    <subcellularLocation>
        <location evidence="1 15">Cytoplasm</location>
    </subcellularLocation>
</comment>
<reference evidence="17 18" key="1">
    <citation type="submission" date="2019-08" db="EMBL/GenBank/DDBJ databases">
        <title>In-depth cultivation of the pig gut microbiome towards novel bacterial diversity and tailored functional studies.</title>
        <authorList>
            <person name="Wylensek D."/>
            <person name="Hitch T.C.A."/>
            <person name="Clavel T."/>
        </authorList>
    </citation>
    <scope>NUCLEOTIDE SEQUENCE [LARGE SCALE GENOMIC DNA]</scope>
    <source>
        <strain evidence="17 18">RF-744-FAT-4</strain>
    </source>
</reference>
<dbReference type="Proteomes" id="UP000461754">
    <property type="component" value="Unassembled WGS sequence"/>
</dbReference>
<sequence>MGDERLIYHVDVNSAYLSWSSVDRLARGESDLRLVPAVVGGDVAKRHGVVLAKSGLAKVYGIHTGEPLSDALRKCPNLISIPPDFRIYQHLSSEFKAICKTYATAVQDFSIDECFLDVTETTAYHHPVETAWELKERIKAELGFTVNVGVGPNKLLAKMAGDFEKPDKVHTLWLDEIREKMWPLPVRRLLSVGQKTADKLNLYGIRTIGDLAHCKCDHLKQVLGNKQGEHLYRYANGWDDSPVLDEPQEEKGYSVSITLPQDVKTKTAARQVIKKLVDFVARRLRRKHRLAKRVSVQIRSSSFVDRSHQRTLDRATDITREIETTAFQLFDELWDGETPIRLIGVALTQIENGNISQISMFDTRTLERERHIDQALDAIRKRFGTDAVSRGIADKNLPSVGKKYEARFEMDRDK</sequence>
<dbReference type="InterPro" id="IPR043502">
    <property type="entry name" value="DNA/RNA_pol_sf"/>
</dbReference>
<dbReference type="HAMAP" id="MF_01113">
    <property type="entry name" value="DNApol_IV"/>
    <property type="match status" value="1"/>
</dbReference>
<dbReference type="PANTHER" id="PTHR11076:SF35">
    <property type="entry name" value="DNA REPAIR PROTEIN HOMOLOG YOBH"/>
    <property type="match status" value="1"/>
</dbReference>
<feature type="binding site" evidence="15">
    <location>
        <position position="112"/>
    </location>
    <ligand>
        <name>Mg(2+)</name>
        <dbReference type="ChEBI" id="CHEBI:18420"/>
    </ligand>
</feature>
<dbReference type="CDD" id="cd03586">
    <property type="entry name" value="PolY_Pol_IV_kappa"/>
    <property type="match status" value="1"/>
</dbReference>
<evidence type="ECO:0000256" key="1">
    <source>
        <dbReference type="ARBA" id="ARBA00004496"/>
    </source>
</evidence>
<evidence type="ECO:0000256" key="6">
    <source>
        <dbReference type="ARBA" id="ARBA00022695"/>
    </source>
</evidence>
<dbReference type="EMBL" id="VUMO01000001">
    <property type="protein sequence ID" value="MSS19000.1"/>
    <property type="molecule type" value="Genomic_DNA"/>
</dbReference>